<dbReference type="InterPro" id="IPR036388">
    <property type="entry name" value="WH-like_DNA-bd_sf"/>
</dbReference>
<keyword evidence="2" id="KW-0238">DNA-binding</keyword>
<dbReference type="PANTHER" id="PTHR24567:SF74">
    <property type="entry name" value="HTH-TYPE TRANSCRIPTIONAL REGULATOR ARCR"/>
    <property type="match status" value="1"/>
</dbReference>
<dbReference type="Gene3D" id="1.10.10.10">
    <property type="entry name" value="Winged helix-like DNA-binding domain superfamily/Winged helix DNA-binding domain"/>
    <property type="match status" value="1"/>
</dbReference>
<dbReference type="InterPro" id="IPR036390">
    <property type="entry name" value="WH_DNA-bd_sf"/>
</dbReference>
<dbReference type="InterPro" id="IPR012318">
    <property type="entry name" value="HTH_CRP"/>
</dbReference>
<feature type="region of interest" description="Disordered" evidence="4">
    <location>
        <begin position="1"/>
        <end position="22"/>
    </location>
</feature>
<dbReference type="CDD" id="cd00038">
    <property type="entry name" value="CAP_ED"/>
    <property type="match status" value="1"/>
</dbReference>
<evidence type="ECO:0000313" key="7">
    <source>
        <dbReference type="EMBL" id="NMG00263.1"/>
    </source>
</evidence>
<dbReference type="Pfam" id="PF00027">
    <property type="entry name" value="cNMP_binding"/>
    <property type="match status" value="1"/>
</dbReference>
<name>A0ABX1NLN3_9RHOO</name>
<keyword evidence="1" id="KW-0805">Transcription regulation</keyword>
<proteinExistence type="predicted"/>
<dbReference type="Pfam" id="PF13545">
    <property type="entry name" value="HTH_Crp_2"/>
    <property type="match status" value="1"/>
</dbReference>
<dbReference type="SUPFAM" id="SSF51206">
    <property type="entry name" value="cAMP-binding domain-like"/>
    <property type="match status" value="1"/>
</dbReference>
<organism evidence="7 8">
    <name type="scientific">Aromatoleum toluolicum</name>
    <dbReference type="NCBI Taxonomy" id="90060"/>
    <lineage>
        <taxon>Bacteria</taxon>
        <taxon>Pseudomonadati</taxon>
        <taxon>Pseudomonadota</taxon>
        <taxon>Betaproteobacteria</taxon>
        <taxon>Rhodocyclales</taxon>
        <taxon>Rhodocyclaceae</taxon>
        <taxon>Aromatoleum</taxon>
    </lineage>
</organism>
<keyword evidence="8" id="KW-1185">Reference proteome</keyword>
<dbReference type="InterPro" id="IPR014710">
    <property type="entry name" value="RmlC-like_jellyroll"/>
</dbReference>
<dbReference type="SMART" id="SM00419">
    <property type="entry name" value="HTH_CRP"/>
    <property type="match status" value="1"/>
</dbReference>
<evidence type="ECO:0000256" key="1">
    <source>
        <dbReference type="ARBA" id="ARBA00023015"/>
    </source>
</evidence>
<evidence type="ECO:0000256" key="3">
    <source>
        <dbReference type="ARBA" id="ARBA00023163"/>
    </source>
</evidence>
<dbReference type="InterPro" id="IPR050397">
    <property type="entry name" value="Env_Response_Regulators"/>
</dbReference>
<gene>
    <name evidence="7" type="ORF">GPA27_23080</name>
</gene>
<evidence type="ECO:0000259" key="5">
    <source>
        <dbReference type="PROSITE" id="PS50042"/>
    </source>
</evidence>
<dbReference type="PROSITE" id="PS50042">
    <property type="entry name" value="CNMP_BINDING_3"/>
    <property type="match status" value="1"/>
</dbReference>
<dbReference type="PROSITE" id="PS51063">
    <property type="entry name" value="HTH_CRP_2"/>
    <property type="match status" value="1"/>
</dbReference>
<evidence type="ECO:0000259" key="6">
    <source>
        <dbReference type="PROSITE" id="PS51063"/>
    </source>
</evidence>
<keyword evidence="3" id="KW-0804">Transcription</keyword>
<dbReference type="InterPro" id="IPR018490">
    <property type="entry name" value="cNMP-bd_dom_sf"/>
</dbReference>
<protein>
    <submittedName>
        <fullName evidence="7">Helix-turn-helix domain-containing protein</fullName>
    </submittedName>
</protein>
<feature type="domain" description="Cyclic nucleotide-binding" evidence="5">
    <location>
        <begin position="37"/>
        <end position="158"/>
    </location>
</feature>
<feature type="domain" description="HTH crp-type" evidence="6">
    <location>
        <begin position="172"/>
        <end position="246"/>
    </location>
</feature>
<dbReference type="InterPro" id="IPR000595">
    <property type="entry name" value="cNMP-bd_dom"/>
</dbReference>
<reference evidence="7 8" key="1">
    <citation type="submission" date="2019-12" db="EMBL/GenBank/DDBJ databases">
        <title>Comparative genomics gives insights into the taxonomy of the Azoarcus-Aromatoleum group and reveals separate origins of nif in the plant-associated Azoarcus and non-plant-associated Aromatoleum sub-groups.</title>
        <authorList>
            <person name="Lafos M."/>
            <person name="Maluk M."/>
            <person name="Batista M."/>
            <person name="Junghare M."/>
            <person name="Carmona M."/>
            <person name="Faoro H."/>
            <person name="Cruz L.M."/>
            <person name="Battistoni F."/>
            <person name="De Souza E."/>
            <person name="Pedrosa F."/>
            <person name="Chen W.-M."/>
            <person name="Poole P.S."/>
            <person name="Dixon R.A."/>
            <person name="James E.K."/>
        </authorList>
    </citation>
    <scope>NUCLEOTIDE SEQUENCE [LARGE SCALE GENOMIC DNA]</scope>
    <source>
        <strain evidence="7 8">T</strain>
    </source>
</reference>
<dbReference type="Proteomes" id="UP000634522">
    <property type="component" value="Unassembled WGS sequence"/>
</dbReference>
<dbReference type="RefSeq" id="WP_169142791.1">
    <property type="nucleotide sequence ID" value="NZ_WTVS01000069.1"/>
</dbReference>
<feature type="compositionally biased region" description="Low complexity" evidence="4">
    <location>
        <begin position="1"/>
        <end position="10"/>
    </location>
</feature>
<sequence>MGHAPPLSFLHPPPAPSEGRGGACTDPLARRLGALELFSQVGPADLGRLAQGARSRRLDPGESLWFAGERASWFAVIESGVVQIRQITPTGEGILVGLFRRGEAIGLAAALEDGVFPADAIALGEPVEALLIRAEALRHALDDSIAVGRAVNRALLQHTVALRAKIDIVSAGTVPRRLAALMRYLIGRFGRTTATGSVIVDVHLARDELSQLVSARVETVIRILSRWQKAGWIASRPGRIEIMRPDMLERIVES</sequence>
<dbReference type="EMBL" id="WTVS01000069">
    <property type="protein sequence ID" value="NMG00263.1"/>
    <property type="molecule type" value="Genomic_DNA"/>
</dbReference>
<accession>A0ABX1NLN3</accession>
<dbReference type="Gene3D" id="2.60.120.10">
    <property type="entry name" value="Jelly Rolls"/>
    <property type="match status" value="1"/>
</dbReference>
<dbReference type="SMART" id="SM00100">
    <property type="entry name" value="cNMP"/>
    <property type="match status" value="1"/>
</dbReference>
<evidence type="ECO:0000256" key="4">
    <source>
        <dbReference type="SAM" id="MobiDB-lite"/>
    </source>
</evidence>
<comment type="caution">
    <text evidence="7">The sequence shown here is derived from an EMBL/GenBank/DDBJ whole genome shotgun (WGS) entry which is preliminary data.</text>
</comment>
<evidence type="ECO:0000256" key="2">
    <source>
        <dbReference type="ARBA" id="ARBA00023125"/>
    </source>
</evidence>
<evidence type="ECO:0000313" key="8">
    <source>
        <dbReference type="Proteomes" id="UP000634522"/>
    </source>
</evidence>
<dbReference type="SUPFAM" id="SSF46785">
    <property type="entry name" value="Winged helix' DNA-binding domain"/>
    <property type="match status" value="1"/>
</dbReference>
<dbReference type="PANTHER" id="PTHR24567">
    <property type="entry name" value="CRP FAMILY TRANSCRIPTIONAL REGULATORY PROTEIN"/>
    <property type="match status" value="1"/>
</dbReference>